<name>A0A1Y3BIV5_EURMA</name>
<dbReference type="OrthoDB" id="347018at2759"/>
<accession>A0A1Y3BIV5</accession>
<protein>
    <recommendedName>
        <fullName evidence="1">Obg domain-containing protein</fullName>
    </recommendedName>
</protein>
<dbReference type="Gene3D" id="2.70.210.12">
    <property type="entry name" value="GTP1/OBG domain"/>
    <property type="match status" value="1"/>
</dbReference>
<dbReference type="AlphaFoldDB" id="A0A1Y3BIV5"/>
<feature type="non-terminal residue" evidence="2">
    <location>
        <position position="123"/>
    </location>
</feature>
<dbReference type="GO" id="GO:0042254">
    <property type="term" value="P:ribosome biogenesis"/>
    <property type="evidence" value="ECO:0007669"/>
    <property type="project" value="UniProtKB-UniRule"/>
</dbReference>
<evidence type="ECO:0000259" key="1">
    <source>
        <dbReference type="PROSITE" id="PS51883"/>
    </source>
</evidence>
<dbReference type="SUPFAM" id="SSF82051">
    <property type="entry name" value="Obg GTP-binding protein N-terminal domain"/>
    <property type="match status" value="1"/>
</dbReference>
<dbReference type="InterPro" id="IPR006169">
    <property type="entry name" value="GTP1_OBG_dom"/>
</dbReference>
<dbReference type="EMBL" id="MUJZ01016134">
    <property type="protein sequence ID" value="OTF80890.1"/>
    <property type="molecule type" value="Genomic_DNA"/>
</dbReference>
<organism evidence="2 3">
    <name type="scientific">Euroglyphus maynei</name>
    <name type="common">Mayne's house dust mite</name>
    <dbReference type="NCBI Taxonomy" id="6958"/>
    <lineage>
        <taxon>Eukaryota</taxon>
        <taxon>Metazoa</taxon>
        <taxon>Ecdysozoa</taxon>
        <taxon>Arthropoda</taxon>
        <taxon>Chelicerata</taxon>
        <taxon>Arachnida</taxon>
        <taxon>Acari</taxon>
        <taxon>Acariformes</taxon>
        <taxon>Sarcoptiformes</taxon>
        <taxon>Astigmata</taxon>
        <taxon>Psoroptidia</taxon>
        <taxon>Analgoidea</taxon>
        <taxon>Pyroglyphidae</taxon>
        <taxon>Pyroglyphinae</taxon>
        <taxon>Euroglyphus</taxon>
    </lineage>
</organism>
<reference evidence="2 3" key="1">
    <citation type="submission" date="2017-03" db="EMBL/GenBank/DDBJ databases">
        <title>Genome Survey of Euroglyphus maynei.</title>
        <authorList>
            <person name="Arlian L.G."/>
            <person name="Morgan M.S."/>
            <person name="Rider S.D."/>
        </authorList>
    </citation>
    <scope>NUCLEOTIDE SEQUENCE [LARGE SCALE GENOMIC DNA]</scope>
    <source>
        <strain evidence="2">Arlian Lab</strain>
        <tissue evidence="2">Whole body</tissue>
    </source>
</reference>
<evidence type="ECO:0000313" key="3">
    <source>
        <dbReference type="Proteomes" id="UP000194236"/>
    </source>
</evidence>
<gene>
    <name evidence="2" type="ORF">BLA29_004076</name>
</gene>
<comment type="caution">
    <text evidence="2">The sequence shown here is derived from an EMBL/GenBank/DDBJ whole genome shotgun (WGS) entry which is preliminary data.</text>
</comment>
<keyword evidence="3" id="KW-1185">Reference proteome</keyword>
<proteinExistence type="predicted"/>
<evidence type="ECO:0000313" key="2">
    <source>
        <dbReference type="EMBL" id="OTF80890.1"/>
    </source>
</evidence>
<sequence length="123" mass="13689">MSLISHVRRPIVLNRFFPIINLLNVNNNSTSTESFIHSNSVKLTKQQQINHYQQNIVEKYKPAAPLRSLKKKSSNDNHATEFIDYKHVHVRGGKGGDGMICFLQLWCNPQAGPSGGDGGHGGH</sequence>
<dbReference type="PROSITE" id="PS51883">
    <property type="entry name" value="OBG"/>
    <property type="match status" value="1"/>
</dbReference>
<feature type="domain" description="Obg" evidence="1">
    <location>
        <begin position="80"/>
        <end position="123"/>
    </location>
</feature>
<dbReference type="Pfam" id="PF01018">
    <property type="entry name" value="GTP1_OBG"/>
    <property type="match status" value="1"/>
</dbReference>
<dbReference type="InterPro" id="IPR036726">
    <property type="entry name" value="GTP1_OBG_dom_sf"/>
</dbReference>
<dbReference type="Proteomes" id="UP000194236">
    <property type="component" value="Unassembled WGS sequence"/>
</dbReference>